<keyword evidence="1" id="KW-1133">Transmembrane helix</keyword>
<dbReference type="Proteomes" id="UP000000763">
    <property type="component" value="Chromosome 2"/>
</dbReference>
<keyword evidence="1" id="KW-0812">Transmembrane</keyword>
<gene>
    <name evidence="3" type="ORF">OSJNBa0091C16.11</name>
    <name evidence="2" type="ORF">P0519B12.31</name>
</gene>
<feature type="transmembrane region" description="Helical" evidence="1">
    <location>
        <begin position="17"/>
        <end position="39"/>
    </location>
</feature>
<accession>Q6K2L3</accession>
<reference evidence="4" key="4">
    <citation type="journal article" date="2008" name="Nucleic Acids Res.">
        <title>The rice annotation project database (RAP-DB): 2008 update.</title>
        <authorList>
            <consortium name="The rice annotation project (RAP)"/>
        </authorList>
    </citation>
    <scope>GENOME REANNOTATION</scope>
    <source>
        <strain evidence="4">cv. Nipponbare</strain>
    </source>
</reference>
<keyword evidence="1" id="KW-0472">Membrane</keyword>
<organism evidence="3 4">
    <name type="scientific">Oryza sativa subsp. japonica</name>
    <name type="common">Rice</name>
    <dbReference type="NCBI Taxonomy" id="39947"/>
    <lineage>
        <taxon>Eukaryota</taxon>
        <taxon>Viridiplantae</taxon>
        <taxon>Streptophyta</taxon>
        <taxon>Embryophyta</taxon>
        <taxon>Tracheophyta</taxon>
        <taxon>Spermatophyta</taxon>
        <taxon>Magnoliopsida</taxon>
        <taxon>Liliopsida</taxon>
        <taxon>Poales</taxon>
        <taxon>Poaceae</taxon>
        <taxon>BOP clade</taxon>
        <taxon>Oryzoideae</taxon>
        <taxon>Oryzeae</taxon>
        <taxon>Oryzinae</taxon>
        <taxon>Oryza</taxon>
        <taxon>Oryza sativa</taxon>
    </lineage>
</organism>
<evidence type="ECO:0000313" key="2">
    <source>
        <dbReference type="EMBL" id="BAD21943.1"/>
    </source>
</evidence>
<reference evidence="3" key="2">
    <citation type="submission" date="2002-10" db="EMBL/GenBank/DDBJ databases">
        <title>Oryza sativa nipponbare(GA3) genomic DNA, chromosome 2, BAC clone:OSJNBa0091C16.</title>
        <authorList>
            <person name="Sasaki T."/>
            <person name="Matsumoto T."/>
            <person name="Katayose Y."/>
        </authorList>
    </citation>
    <scope>NUCLEOTIDE SEQUENCE</scope>
</reference>
<reference evidence="4" key="3">
    <citation type="journal article" date="2005" name="Nature">
        <title>The map-based sequence of the rice genome.</title>
        <authorList>
            <consortium name="International rice genome sequencing project (IRGSP)"/>
            <person name="Matsumoto T."/>
            <person name="Wu J."/>
            <person name="Kanamori H."/>
            <person name="Katayose Y."/>
            <person name="Fujisawa M."/>
            <person name="Namiki N."/>
            <person name="Mizuno H."/>
            <person name="Yamamoto K."/>
            <person name="Antonio B.A."/>
            <person name="Baba T."/>
            <person name="Sakata K."/>
            <person name="Nagamura Y."/>
            <person name="Aoki H."/>
            <person name="Arikawa K."/>
            <person name="Arita K."/>
            <person name="Bito T."/>
            <person name="Chiden Y."/>
            <person name="Fujitsuka N."/>
            <person name="Fukunaka R."/>
            <person name="Hamada M."/>
            <person name="Harada C."/>
            <person name="Hayashi A."/>
            <person name="Hijishita S."/>
            <person name="Honda M."/>
            <person name="Hosokawa S."/>
            <person name="Ichikawa Y."/>
            <person name="Idonuma A."/>
            <person name="Iijima M."/>
            <person name="Ikeda M."/>
            <person name="Ikeno M."/>
            <person name="Ito K."/>
            <person name="Ito S."/>
            <person name="Ito T."/>
            <person name="Ito Y."/>
            <person name="Ito Y."/>
            <person name="Iwabuchi A."/>
            <person name="Kamiya K."/>
            <person name="Karasawa W."/>
            <person name="Kurita K."/>
            <person name="Katagiri S."/>
            <person name="Kikuta A."/>
            <person name="Kobayashi H."/>
            <person name="Kobayashi N."/>
            <person name="Machita K."/>
            <person name="Maehara T."/>
            <person name="Masukawa M."/>
            <person name="Mizubayashi T."/>
            <person name="Mukai Y."/>
            <person name="Nagasaki H."/>
            <person name="Nagata Y."/>
            <person name="Naito S."/>
            <person name="Nakashima M."/>
            <person name="Nakama Y."/>
            <person name="Nakamichi Y."/>
            <person name="Nakamura M."/>
            <person name="Meguro A."/>
            <person name="Negishi M."/>
            <person name="Ohta I."/>
            <person name="Ohta T."/>
            <person name="Okamoto M."/>
            <person name="Ono N."/>
            <person name="Saji S."/>
            <person name="Sakaguchi M."/>
            <person name="Sakai K."/>
            <person name="Shibata M."/>
            <person name="Shimokawa T."/>
            <person name="Song J."/>
            <person name="Takazaki Y."/>
            <person name="Terasawa K."/>
            <person name="Tsugane M."/>
            <person name="Tsuji K."/>
            <person name="Ueda S."/>
            <person name="Waki K."/>
            <person name="Yamagata H."/>
            <person name="Yamamoto M."/>
            <person name="Yamamoto S."/>
            <person name="Yamane H."/>
            <person name="Yoshiki S."/>
            <person name="Yoshihara R."/>
            <person name="Yukawa K."/>
            <person name="Zhong H."/>
            <person name="Yano M."/>
            <person name="Yuan Q."/>
            <person name="Ouyang S."/>
            <person name="Liu J."/>
            <person name="Jones K.M."/>
            <person name="Gansberger K."/>
            <person name="Moffat K."/>
            <person name="Hill J."/>
            <person name="Bera J."/>
            <person name="Fadrosh D."/>
            <person name="Jin S."/>
            <person name="Johri S."/>
            <person name="Kim M."/>
            <person name="Overton L."/>
            <person name="Reardon M."/>
            <person name="Tsitrin T."/>
            <person name="Vuong H."/>
            <person name="Weaver B."/>
            <person name="Ciecko A."/>
            <person name="Tallon L."/>
            <person name="Jackson J."/>
            <person name="Pai G."/>
            <person name="Aken S.V."/>
            <person name="Utterback T."/>
            <person name="Reidmuller S."/>
            <person name="Feldblyum T."/>
            <person name="Hsiao J."/>
            <person name="Zismann V."/>
            <person name="Iobst S."/>
            <person name="de Vazeille A.R."/>
            <person name="Buell C.R."/>
            <person name="Ying K."/>
            <person name="Li Y."/>
            <person name="Lu T."/>
            <person name="Huang Y."/>
            <person name="Zhao Q."/>
            <person name="Feng Q."/>
            <person name="Zhang L."/>
            <person name="Zhu J."/>
            <person name="Weng Q."/>
            <person name="Mu J."/>
            <person name="Lu Y."/>
            <person name="Fan D."/>
            <person name="Liu Y."/>
            <person name="Guan J."/>
            <person name="Zhang Y."/>
            <person name="Yu S."/>
            <person name="Liu X."/>
            <person name="Zhang Y."/>
            <person name="Hong G."/>
            <person name="Han B."/>
            <person name="Choisne N."/>
            <person name="Demange N."/>
            <person name="Orjeda G."/>
            <person name="Samain S."/>
            <person name="Cattolico L."/>
            <person name="Pelletier E."/>
            <person name="Couloux A."/>
            <person name="Segurens B."/>
            <person name="Wincker P."/>
            <person name="D'Hont A."/>
            <person name="Scarpelli C."/>
            <person name="Weissenbach J."/>
            <person name="Salanoubat M."/>
            <person name="Quetier F."/>
            <person name="Yu Y."/>
            <person name="Kim H.R."/>
            <person name="Rambo T."/>
            <person name="Currie J."/>
            <person name="Collura K."/>
            <person name="Luo M."/>
            <person name="Yang T."/>
            <person name="Ammiraju J.S.S."/>
            <person name="Engler F."/>
            <person name="Soderlund C."/>
            <person name="Wing R.A."/>
            <person name="Palmer L.E."/>
            <person name="de la Bastide M."/>
            <person name="Spiegel L."/>
            <person name="Nascimento L."/>
            <person name="Zutavern T."/>
            <person name="O'Shaughnessy A."/>
            <person name="Dike S."/>
            <person name="Dedhia N."/>
            <person name="Preston R."/>
            <person name="Balija V."/>
            <person name="McCombie W.R."/>
            <person name="Chow T."/>
            <person name="Chen H."/>
            <person name="Chung M."/>
            <person name="Chen C."/>
            <person name="Shaw J."/>
            <person name="Wu H."/>
            <person name="Hsiao K."/>
            <person name="Chao Y."/>
            <person name="Chu M."/>
            <person name="Cheng C."/>
            <person name="Hour A."/>
            <person name="Lee P."/>
            <person name="Lin S."/>
            <person name="Lin Y."/>
            <person name="Liou J."/>
            <person name="Liu S."/>
            <person name="Hsing Y."/>
            <person name="Raghuvanshi S."/>
            <person name="Mohanty A."/>
            <person name="Bharti A.K."/>
            <person name="Gaur A."/>
            <person name="Gupta V."/>
            <person name="Kumar D."/>
            <person name="Ravi V."/>
            <person name="Vij S."/>
            <person name="Kapur A."/>
            <person name="Khurana P."/>
            <person name="Khurana P."/>
            <person name="Khurana J.P."/>
            <person name="Tyagi A.K."/>
            <person name="Gaikwad K."/>
            <person name="Singh A."/>
            <person name="Dalal V."/>
            <person name="Srivastava S."/>
            <person name="Dixit A."/>
            <person name="Pal A.K."/>
            <person name="Ghazi I.A."/>
            <person name="Yadav M."/>
            <person name="Pandit A."/>
            <person name="Bhargava A."/>
            <person name="Sureshbabu K."/>
            <person name="Batra K."/>
            <person name="Sharma T.R."/>
            <person name="Mohapatra T."/>
            <person name="Singh N.K."/>
            <person name="Messing J."/>
            <person name="Nelson A.B."/>
            <person name="Fuks G."/>
            <person name="Kavchok S."/>
            <person name="Keizer G."/>
            <person name="Linton E."/>
            <person name="Llaca V."/>
            <person name="Song R."/>
            <person name="Tanyolac B."/>
            <person name="Young S."/>
            <person name="Ho-Il K."/>
            <person name="Hahn J.H."/>
            <person name="Sangsakoo G."/>
            <person name="Vanavichit A."/>
            <person name="de Mattos Luiz.A.T."/>
            <person name="Zimmer P.D."/>
            <person name="Malone G."/>
            <person name="Dellagostin O."/>
            <person name="de Oliveira A.C."/>
            <person name="Bevan M."/>
            <person name="Bancroft I."/>
            <person name="Minx P."/>
            <person name="Cordum H."/>
            <person name="Wilson R."/>
            <person name="Cheng Z."/>
            <person name="Jin W."/>
            <person name="Jiang J."/>
            <person name="Leong S.A."/>
            <person name="Iwama H."/>
            <person name="Gojobori T."/>
            <person name="Itoh T."/>
            <person name="Niimura Y."/>
            <person name="Fujii Y."/>
            <person name="Habara T."/>
            <person name="Sakai H."/>
            <person name="Sato Y."/>
            <person name="Wilson G."/>
            <person name="Kumar K."/>
            <person name="McCouch S."/>
            <person name="Juretic N."/>
            <person name="Hoen D."/>
            <person name="Wright S."/>
            <person name="Bruskiewich R."/>
            <person name="Bureau T."/>
            <person name="Miyao A."/>
            <person name="Hirochika H."/>
            <person name="Nishikawa T."/>
            <person name="Kadowaki K."/>
            <person name="Sugiura M."/>
            <person name="Burr B."/>
            <person name="Sasaki T."/>
        </authorList>
    </citation>
    <scope>NUCLEOTIDE SEQUENCE [LARGE SCALE GENOMIC DNA]</scope>
    <source>
        <strain evidence="4">cv. Nipponbare</strain>
    </source>
</reference>
<reference evidence="2" key="1">
    <citation type="submission" date="2002-03" db="EMBL/GenBank/DDBJ databases">
        <title>Oryza sativa nipponbare(GA3) genomic DNA, chromosome 2, PAC clone:P0519B12.</title>
        <authorList>
            <person name="Sasaki T."/>
            <person name="Matsumoto T."/>
            <person name="Yamamoto K."/>
        </authorList>
    </citation>
    <scope>NUCLEOTIDE SEQUENCE</scope>
</reference>
<proteinExistence type="predicted"/>
<sequence>MDSKLTWSWRLLAPPPLFIFAISSFWFIALGLKVISLAWEVLGVIKAQTSNLMEDARTYRVRGSSIWAFSKSARAEG</sequence>
<dbReference type="EMBL" id="AP004884">
    <property type="protein sequence ID" value="BAD21943.1"/>
    <property type="molecule type" value="Genomic_DNA"/>
</dbReference>
<evidence type="ECO:0000313" key="4">
    <source>
        <dbReference type="Proteomes" id="UP000000763"/>
    </source>
</evidence>
<evidence type="ECO:0000313" key="3">
    <source>
        <dbReference type="EMBL" id="BAD22459.1"/>
    </source>
</evidence>
<name>Q6K2L3_ORYSJ</name>
<dbReference type="EMBL" id="AP005820">
    <property type="protein sequence ID" value="BAD22459.1"/>
    <property type="molecule type" value="Genomic_DNA"/>
</dbReference>
<evidence type="ECO:0000256" key="1">
    <source>
        <dbReference type="SAM" id="Phobius"/>
    </source>
</evidence>
<protein>
    <submittedName>
        <fullName evidence="3">Uncharacterized protein</fullName>
    </submittedName>
</protein>
<dbReference type="AlphaFoldDB" id="Q6K2L3"/>